<dbReference type="eggNOG" id="COG2182">
    <property type="taxonomic scope" value="Bacteria"/>
</dbReference>
<dbReference type="OrthoDB" id="9768630at2"/>
<keyword evidence="5" id="KW-1185">Reference proteome</keyword>
<dbReference type="GO" id="GO:0015768">
    <property type="term" value="P:maltose transport"/>
    <property type="evidence" value="ECO:0007669"/>
    <property type="project" value="TreeGrafter"/>
</dbReference>
<protein>
    <submittedName>
        <fullName evidence="4">Extracellular solute-binding protein family 1</fullName>
    </submittedName>
</protein>
<gene>
    <name evidence="4" type="ordered locus">Kole_1992</name>
</gene>
<reference evidence="4 5" key="2">
    <citation type="journal article" date="2011" name="J. Bacteriol.">
        <title>Genome Sequence of Kosmotoga olearia Strain TBF 19.5.1, a Thermophilic Bacterium with a Wide Growth Temperature Range, Isolated from the Troll B Oil Platform in the North Sea.</title>
        <authorList>
            <person name="Swithers K.S."/>
            <person name="Dipippo J.L."/>
            <person name="Bruce D.C."/>
            <person name="Detter C."/>
            <person name="Tapia R."/>
            <person name="Han S."/>
            <person name="Goodwin L.A."/>
            <person name="Han J."/>
            <person name="Woyke T."/>
            <person name="Pitluck S."/>
            <person name="Pennacchio L."/>
            <person name="Nolan M."/>
            <person name="Mikhailova N."/>
            <person name="Land M.L."/>
            <person name="Nesbo C.L."/>
            <person name="Gogarten J.P."/>
            <person name="Noll K.M."/>
        </authorList>
    </citation>
    <scope>NUCLEOTIDE SEQUENCE [LARGE SCALE GENOMIC DNA]</scope>
    <source>
        <strain evidence="5">ATCC BAA-1733 / DSM 21960 / TBF 19.5.1</strain>
    </source>
</reference>
<evidence type="ECO:0000256" key="3">
    <source>
        <dbReference type="ARBA" id="ARBA00022729"/>
    </source>
</evidence>
<dbReference type="Pfam" id="PF13416">
    <property type="entry name" value="SBP_bac_8"/>
    <property type="match status" value="1"/>
</dbReference>
<dbReference type="CDD" id="cd13585">
    <property type="entry name" value="PBP2_TMBP_like"/>
    <property type="match status" value="1"/>
</dbReference>
<dbReference type="Proteomes" id="UP000002382">
    <property type="component" value="Chromosome"/>
</dbReference>
<sequence>MRRTLVKGFLLVLLFITSVSIAGGITVYVWDFPAWSVDGDNYAWIKSMMREYSANHPGVSFKLTEIPWAGGDKKLDLAVASRNWPDITRGPLKAHYVVQGVLVSTDEYINKDDYYEPALKGATFNGRIYGFPFYMTTKVVMINREIFEERGVRIPTFEDPWTFEEFAQALEKLTYDKDGDGRIDVYGFAASAMPPDNSHLWPFLLANGGKIIEEEKGNLRCVINTPENAEILGYLAGIFKKYAPPYMAAYGDADAYNLFKSGRAAVYMSGTWAIPPIRRAGIDIDVVPFPVKKKGDRFWSFGDVSSYQIFIQKDPKKLSILIDFAKTITSVEQQKKLVEYGQFPTLKSVGNIYEGDDAMTKAAIISQYNFIFPPHPAKDKAIEKISQQIQLALLERISPEDALKNAEKAANRILLRGGK</sequence>
<dbReference type="RefSeq" id="WP_015869315.1">
    <property type="nucleotide sequence ID" value="NC_012785.1"/>
</dbReference>
<keyword evidence="3" id="KW-0732">Signal</keyword>
<evidence type="ECO:0000313" key="5">
    <source>
        <dbReference type="Proteomes" id="UP000002382"/>
    </source>
</evidence>
<reference evidence="4 5" key="1">
    <citation type="submission" date="2009-06" db="EMBL/GenBank/DDBJ databases">
        <title>Complete sequence of Thermotogales bacterium TBF 19.5.1.</title>
        <authorList>
            <consortium name="US DOE Joint Genome Institute"/>
            <person name="Lucas S."/>
            <person name="Copeland A."/>
            <person name="Lapidus A."/>
            <person name="Glavina del Rio T."/>
            <person name="Tice H."/>
            <person name="Bruce D."/>
            <person name="Goodwin L."/>
            <person name="Pitluck S."/>
            <person name="Chertkov O."/>
            <person name="Brettin T."/>
            <person name="Detter J.C."/>
            <person name="Han C."/>
            <person name="Schmutz J."/>
            <person name="Larimer F."/>
            <person name="Land M."/>
            <person name="Hauser L."/>
            <person name="Kyrpides N."/>
            <person name="Ovchinnikova G."/>
            <person name="Noll K."/>
        </authorList>
    </citation>
    <scope>NUCLEOTIDE SEQUENCE [LARGE SCALE GENOMIC DNA]</scope>
    <source>
        <strain evidence="5">ATCC BAA-1733 / DSM 21960 / TBF 19.5.1</strain>
    </source>
</reference>
<dbReference type="PANTHER" id="PTHR30061">
    <property type="entry name" value="MALTOSE-BINDING PERIPLASMIC PROTEIN"/>
    <property type="match status" value="1"/>
</dbReference>
<evidence type="ECO:0000256" key="1">
    <source>
        <dbReference type="ARBA" id="ARBA00008520"/>
    </source>
</evidence>
<evidence type="ECO:0000256" key="2">
    <source>
        <dbReference type="ARBA" id="ARBA00022448"/>
    </source>
</evidence>
<keyword evidence="2" id="KW-0813">Transport</keyword>
<accession>C5CH69</accession>
<dbReference type="KEGG" id="kol:Kole_1992"/>
<dbReference type="SUPFAM" id="SSF53850">
    <property type="entry name" value="Periplasmic binding protein-like II"/>
    <property type="match status" value="1"/>
</dbReference>
<dbReference type="AlphaFoldDB" id="C5CH69"/>
<name>C5CH69_KOSOT</name>
<dbReference type="STRING" id="521045.Kole_1992"/>
<dbReference type="HOGENOM" id="CLU_031285_10_1_0"/>
<dbReference type="InterPro" id="IPR006059">
    <property type="entry name" value="SBP"/>
</dbReference>
<dbReference type="GO" id="GO:1901982">
    <property type="term" value="F:maltose binding"/>
    <property type="evidence" value="ECO:0007669"/>
    <property type="project" value="TreeGrafter"/>
</dbReference>
<evidence type="ECO:0000313" key="4">
    <source>
        <dbReference type="EMBL" id="ACR80672.1"/>
    </source>
</evidence>
<dbReference type="Gene3D" id="3.40.190.10">
    <property type="entry name" value="Periplasmic binding protein-like II"/>
    <property type="match status" value="1"/>
</dbReference>
<dbReference type="EMBL" id="CP001634">
    <property type="protein sequence ID" value="ACR80672.1"/>
    <property type="molecule type" value="Genomic_DNA"/>
</dbReference>
<organism evidence="4 5">
    <name type="scientific">Kosmotoga olearia (strain ATCC BAA-1733 / DSM 21960 / TBF 19.5.1)</name>
    <dbReference type="NCBI Taxonomy" id="521045"/>
    <lineage>
        <taxon>Bacteria</taxon>
        <taxon>Thermotogati</taxon>
        <taxon>Thermotogota</taxon>
        <taxon>Thermotogae</taxon>
        <taxon>Kosmotogales</taxon>
        <taxon>Kosmotogaceae</taxon>
        <taxon>Kosmotoga</taxon>
    </lineage>
</organism>
<dbReference type="GO" id="GO:0042956">
    <property type="term" value="P:maltodextrin transmembrane transport"/>
    <property type="evidence" value="ECO:0007669"/>
    <property type="project" value="TreeGrafter"/>
</dbReference>
<comment type="similarity">
    <text evidence="1">Belongs to the bacterial solute-binding protein 1 family.</text>
</comment>
<proteinExistence type="inferred from homology"/>
<dbReference type="PANTHER" id="PTHR30061:SF50">
    <property type="entry name" value="MALTOSE_MALTODEXTRIN-BINDING PERIPLASMIC PROTEIN"/>
    <property type="match status" value="1"/>
</dbReference>
<dbReference type="GO" id="GO:0055052">
    <property type="term" value="C:ATP-binding cassette (ABC) transporter complex, substrate-binding subunit-containing"/>
    <property type="evidence" value="ECO:0007669"/>
    <property type="project" value="TreeGrafter"/>
</dbReference>